<evidence type="ECO:0000313" key="2">
    <source>
        <dbReference type="EMBL" id="TYA74940.1"/>
    </source>
</evidence>
<evidence type="ECO:0000313" key="3">
    <source>
        <dbReference type="Proteomes" id="UP000323930"/>
    </source>
</evidence>
<organism evidence="2 3">
    <name type="scientific">Seonamhaeicola marinus</name>
    <dbReference type="NCBI Taxonomy" id="1912246"/>
    <lineage>
        <taxon>Bacteria</taxon>
        <taxon>Pseudomonadati</taxon>
        <taxon>Bacteroidota</taxon>
        <taxon>Flavobacteriia</taxon>
        <taxon>Flavobacteriales</taxon>
        <taxon>Flavobacteriaceae</taxon>
    </lineage>
</organism>
<dbReference type="RefSeq" id="WP_148544185.1">
    <property type="nucleotide sequence ID" value="NZ_VSDQ01000679.1"/>
</dbReference>
<keyword evidence="3" id="KW-1185">Reference proteome</keyword>
<accession>A0A5D0HVT0</accession>
<feature type="chain" id="PRO_5023043103" evidence="1">
    <location>
        <begin position="23"/>
        <end position="161"/>
    </location>
</feature>
<dbReference type="Proteomes" id="UP000323930">
    <property type="component" value="Unassembled WGS sequence"/>
</dbReference>
<gene>
    <name evidence="2" type="ORF">FUA24_16710</name>
</gene>
<feature type="signal peptide" evidence="1">
    <location>
        <begin position="1"/>
        <end position="22"/>
    </location>
</feature>
<keyword evidence="1" id="KW-0732">Signal</keyword>
<comment type="caution">
    <text evidence="2">The sequence shown here is derived from an EMBL/GenBank/DDBJ whole genome shotgun (WGS) entry which is preliminary data.</text>
</comment>
<protein>
    <submittedName>
        <fullName evidence="2">Uncharacterized protein</fullName>
    </submittedName>
</protein>
<evidence type="ECO:0000256" key="1">
    <source>
        <dbReference type="SAM" id="SignalP"/>
    </source>
</evidence>
<proteinExistence type="predicted"/>
<dbReference type="AlphaFoldDB" id="A0A5D0HVT0"/>
<name>A0A5D0HVT0_9FLAO</name>
<sequence>MKYLAPKMAVIIMMLLSMGVSSQETMKVSFKDLKDVFKKPSNCTYCSEAYHFVNAIQSMKSDLKRLVAAKPKKKGKIQKRLSRKLETFVKHSAEEWRGLSIELQNSSKDSEARKSTVKLQLHLESIQEALYPPELGVIESVRTSLERIKELHKTISETLKH</sequence>
<reference evidence="2 3" key="1">
    <citation type="submission" date="2019-08" db="EMBL/GenBank/DDBJ databases">
        <title>Seonamhaeicola sediminis sp. nov., isolated from marine sediment.</title>
        <authorList>
            <person name="Cao W.R."/>
        </authorList>
    </citation>
    <scope>NUCLEOTIDE SEQUENCE [LARGE SCALE GENOMIC DNA]</scope>
    <source>
        <strain evidence="2 3">B011</strain>
    </source>
</reference>
<dbReference type="EMBL" id="VSDQ01000679">
    <property type="protein sequence ID" value="TYA74940.1"/>
    <property type="molecule type" value="Genomic_DNA"/>
</dbReference>